<keyword evidence="2" id="KW-1185">Reference proteome</keyword>
<dbReference type="Proteomes" id="UP000662747">
    <property type="component" value="Chromosome"/>
</dbReference>
<name>A0ABX7NW41_9BACT</name>
<protein>
    <submittedName>
        <fullName evidence="1">Uncharacterized protein</fullName>
    </submittedName>
</protein>
<dbReference type="RefSeq" id="WP_206723178.1">
    <property type="nucleotide sequence ID" value="NZ_CP071090.1"/>
</dbReference>
<reference evidence="1 2" key="1">
    <citation type="submission" date="2021-02" db="EMBL/GenBank/DDBJ databases">
        <title>De Novo genome assembly of isolated myxobacteria.</title>
        <authorList>
            <person name="Stevens D.C."/>
        </authorList>
    </citation>
    <scope>NUCLEOTIDE SEQUENCE [LARGE SCALE GENOMIC DNA]</scope>
    <source>
        <strain evidence="2">SCPEA02</strain>
    </source>
</reference>
<evidence type="ECO:0000313" key="2">
    <source>
        <dbReference type="Proteomes" id="UP000662747"/>
    </source>
</evidence>
<proteinExistence type="predicted"/>
<accession>A0ABX7NW41</accession>
<evidence type="ECO:0000313" key="1">
    <source>
        <dbReference type="EMBL" id="QSQ21601.1"/>
    </source>
</evidence>
<dbReference type="EMBL" id="CP071090">
    <property type="protein sequence ID" value="QSQ21601.1"/>
    <property type="molecule type" value="Genomic_DNA"/>
</dbReference>
<sequence length="146" mass="15135">MGGIGKIVSKVTETVGKVAETVSKVAGGIADIGGKALEFLKKPVGELVEPIAKKIGEKVGNLPFVGKFLGPIAEGLVKKGATSLLGEGPLGGLGFLAKLTPKLEDLTKLAQNVRTAADKVGAFTDNPFGLQNFQNIIAQNHARFIE</sequence>
<organism evidence="1 2">
    <name type="scientific">Pyxidicoccus parkwayensis</name>
    <dbReference type="NCBI Taxonomy" id="2813578"/>
    <lineage>
        <taxon>Bacteria</taxon>
        <taxon>Pseudomonadati</taxon>
        <taxon>Myxococcota</taxon>
        <taxon>Myxococcia</taxon>
        <taxon>Myxococcales</taxon>
        <taxon>Cystobacterineae</taxon>
        <taxon>Myxococcaceae</taxon>
        <taxon>Pyxidicoccus</taxon>
    </lineage>
</organism>
<gene>
    <name evidence="1" type="ORF">JY651_41590</name>
</gene>